<feature type="domain" description="Glycosyl transferase family 1" evidence="2">
    <location>
        <begin position="194"/>
        <end position="356"/>
    </location>
</feature>
<evidence type="ECO:0000313" key="4">
    <source>
        <dbReference type="EMBL" id="GAA3976002.1"/>
    </source>
</evidence>
<dbReference type="Gene3D" id="3.40.50.2000">
    <property type="entry name" value="Glycogen Phosphorylase B"/>
    <property type="match status" value="2"/>
</dbReference>
<dbReference type="EMBL" id="BAABBO010000019">
    <property type="protein sequence ID" value="GAA3976002.1"/>
    <property type="molecule type" value="Genomic_DNA"/>
</dbReference>
<keyword evidence="1" id="KW-0808">Transferase</keyword>
<feature type="domain" description="Glycosyltransferase subfamily 4-like N-terminal" evidence="3">
    <location>
        <begin position="80"/>
        <end position="185"/>
    </location>
</feature>
<accession>A0ABP7Q437</accession>
<reference evidence="5" key="1">
    <citation type="journal article" date="2019" name="Int. J. Syst. Evol. Microbiol.">
        <title>The Global Catalogue of Microorganisms (GCM) 10K type strain sequencing project: providing services to taxonomists for standard genome sequencing and annotation.</title>
        <authorList>
            <consortium name="The Broad Institute Genomics Platform"/>
            <consortium name="The Broad Institute Genome Sequencing Center for Infectious Disease"/>
            <person name="Wu L."/>
            <person name="Ma J."/>
        </authorList>
    </citation>
    <scope>NUCLEOTIDE SEQUENCE [LARGE SCALE GENOMIC DNA]</scope>
    <source>
        <strain evidence="5">JCM 17555</strain>
    </source>
</reference>
<evidence type="ECO:0000313" key="5">
    <source>
        <dbReference type="Proteomes" id="UP001501337"/>
    </source>
</evidence>
<dbReference type="PANTHER" id="PTHR46401">
    <property type="entry name" value="GLYCOSYLTRANSFERASE WBBK-RELATED"/>
    <property type="match status" value="1"/>
</dbReference>
<keyword evidence="5" id="KW-1185">Reference proteome</keyword>
<dbReference type="Pfam" id="PF13439">
    <property type="entry name" value="Glyco_transf_4"/>
    <property type="match status" value="1"/>
</dbReference>
<evidence type="ECO:0000259" key="2">
    <source>
        <dbReference type="Pfam" id="PF00534"/>
    </source>
</evidence>
<dbReference type="Pfam" id="PF00534">
    <property type="entry name" value="Glycos_transf_1"/>
    <property type="match status" value="1"/>
</dbReference>
<dbReference type="InterPro" id="IPR001296">
    <property type="entry name" value="Glyco_trans_1"/>
</dbReference>
<protein>
    <recommendedName>
        <fullName evidence="6">Glycosyltransferase involved in cell wall biosynthesis</fullName>
    </recommendedName>
</protein>
<dbReference type="Proteomes" id="UP001501337">
    <property type="component" value="Unassembled WGS sequence"/>
</dbReference>
<name>A0ABP7Q437_9GAMM</name>
<evidence type="ECO:0000259" key="3">
    <source>
        <dbReference type="Pfam" id="PF13439"/>
    </source>
</evidence>
<evidence type="ECO:0008006" key="6">
    <source>
        <dbReference type="Google" id="ProtNLM"/>
    </source>
</evidence>
<dbReference type="RefSeq" id="WP_344809026.1">
    <property type="nucleotide sequence ID" value="NZ_BAABBO010000019.1"/>
</dbReference>
<dbReference type="PANTHER" id="PTHR46401:SF2">
    <property type="entry name" value="GLYCOSYLTRANSFERASE WBBK-RELATED"/>
    <property type="match status" value="1"/>
</dbReference>
<sequence>MKIAYIYLSQLETRDANINQMLSMCEALGKHSQVTLFTGWMSQTAFTSLCQFFSIKQNFTTQRLPVKLLTGSMLIEKVTRLLYCVQVLLALKASDFDVIYTRDITLLVFLKMLPAWARPKVPVIYEPHTLYHKTSEKVSYELELASLKLADYFIPISHGIARDLEAILGVDPQRITVLPDGVRVDVIASVKPQSLAGDRLQVLYSGSFIDWKGVETLIEAIPFVSTPNVVFLALGGVGKDFERIQQLVQSLGVGDRVELRSRMSQDELMPIAKSAHIGVLPNNRTAIGAHYTSPLKLFEYMANGLPIVASDLESMREILVENEHALFFEPSNPSHLAAQLDRLLQDEEMRRSIGQRNLEAVNAYSWDSRAERIIEIAGQLIR</sequence>
<dbReference type="InterPro" id="IPR028098">
    <property type="entry name" value="Glyco_trans_4-like_N"/>
</dbReference>
<proteinExistence type="predicted"/>
<gene>
    <name evidence="4" type="ORF">GCM10022278_36040</name>
</gene>
<organism evidence="4 5">
    <name type="scientific">Allohahella marinimesophila</name>
    <dbReference type="NCBI Taxonomy" id="1054972"/>
    <lineage>
        <taxon>Bacteria</taxon>
        <taxon>Pseudomonadati</taxon>
        <taxon>Pseudomonadota</taxon>
        <taxon>Gammaproteobacteria</taxon>
        <taxon>Oceanospirillales</taxon>
        <taxon>Hahellaceae</taxon>
        <taxon>Allohahella</taxon>
    </lineage>
</organism>
<dbReference type="CDD" id="cd03801">
    <property type="entry name" value="GT4_PimA-like"/>
    <property type="match status" value="1"/>
</dbReference>
<evidence type="ECO:0000256" key="1">
    <source>
        <dbReference type="ARBA" id="ARBA00022679"/>
    </source>
</evidence>
<comment type="caution">
    <text evidence="4">The sequence shown here is derived from an EMBL/GenBank/DDBJ whole genome shotgun (WGS) entry which is preliminary data.</text>
</comment>
<dbReference type="SUPFAM" id="SSF53756">
    <property type="entry name" value="UDP-Glycosyltransferase/glycogen phosphorylase"/>
    <property type="match status" value="1"/>
</dbReference>